<keyword evidence="1" id="KW-0436">Ligase</keyword>
<evidence type="ECO:0000259" key="4">
    <source>
        <dbReference type="PROSITE" id="PS50862"/>
    </source>
</evidence>
<evidence type="ECO:0000313" key="6">
    <source>
        <dbReference type="Proteomes" id="UP000183245"/>
    </source>
</evidence>
<dbReference type="GO" id="GO:0000049">
    <property type="term" value="F:tRNA binding"/>
    <property type="evidence" value="ECO:0007669"/>
    <property type="project" value="TreeGrafter"/>
</dbReference>
<dbReference type="STRING" id="1817892.AUK40_01980"/>
<feature type="domain" description="Aminoacyl-transfer RNA synthetases class-II family profile" evidence="4">
    <location>
        <begin position="24"/>
        <end position="339"/>
    </location>
</feature>
<name>A0A1J5J3Q5_9BACT</name>
<accession>A0A1J5J3Q5</accession>
<dbReference type="InterPro" id="IPR004525">
    <property type="entry name" value="EpmA"/>
</dbReference>
<dbReference type="InterPro" id="IPR004364">
    <property type="entry name" value="Aa-tRNA-synt_II"/>
</dbReference>
<proteinExistence type="predicted"/>
<dbReference type="Proteomes" id="UP000183245">
    <property type="component" value="Unassembled WGS sequence"/>
</dbReference>
<dbReference type="PANTHER" id="PTHR42918">
    <property type="entry name" value="LYSYL-TRNA SYNTHETASE"/>
    <property type="match status" value="1"/>
</dbReference>
<dbReference type="SUPFAM" id="SSF55681">
    <property type="entry name" value="Class II aaRS and biotin synthetases"/>
    <property type="match status" value="1"/>
</dbReference>
<dbReference type="NCBIfam" id="NF006828">
    <property type="entry name" value="PRK09350.1"/>
    <property type="match status" value="1"/>
</dbReference>
<dbReference type="PRINTS" id="PR00982">
    <property type="entry name" value="TRNASYNTHLYS"/>
</dbReference>
<evidence type="ECO:0000256" key="2">
    <source>
        <dbReference type="ARBA" id="ARBA00022741"/>
    </source>
</evidence>
<comment type="caution">
    <text evidence="5">The sequence shown here is derived from an EMBL/GenBank/DDBJ whole genome shotgun (WGS) entry which is preliminary data.</text>
</comment>
<dbReference type="Pfam" id="PF00152">
    <property type="entry name" value="tRNA-synt_2"/>
    <property type="match status" value="1"/>
</dbReference>
<dbReference type="PANTHER" id="PTHR42918:SF6">
    <property type="entry name" value="ELONGATION FACTOR P--(R)-BETA-LYSINE LIGASE"/>
    <property type="match status" value="1"/>
</dbReference>
<dbReference type="GO" id="GO:0005829">
    <property type="term" value="C:cytosol"/>
    <property type="evidence" value="ECO:0007669"/>
    <property type="project" value="TreeGrafter"/>
</dbReference>
<dbReference type="Gene3D" id="3.30.930.10">
    <property type="entry name" value="Bira Bifunctional Protein, Domain 2"/>
    <property type="match status" value="1"/>
</dbReference>
<dbReference type="AlphaFoldDB" id="A0A1J5J3Q5"/>
<dbReference type="GO" id="GO:0005524">
    <property type="term" value="F:ATP binding"/>
    <property type="evidence" value="ECO:0007669"/>
    <property type="project" value="UniProtKB-KW"/>
</dbReference>
<dbReference type="GO" id="GO:0006430">
    <property type="term" value="P:lysyl-tRNA aminoacylation"/>
    <property type="evidence" value="ECO:0007669"/>
    <property type="project" value="InterPro"/>
</dbReference>
<protein>
    <submittedName>
        <fullName evidence="5">EF-P lysine aminoacylase GenX</fullName>
    </submittedName>
</protein>
<evidence type="ECO:0000313" key="5">
    <source>
        <dbReference type="EMBL" id="OIP98136.1"/>
    </source>
</evidence>
<dbReference type="EMBL" id="MNZT01000037">
    <property type="protein sequence ID" value="OIP98136.1"/>
    <property type="molecule type" value="Genomic_DNA"/>
</dbReference>
<evidence type="ECO:0000256" key="3">
    <source>
        <dbReference type="ARBA" id="ARBA00022840"/>
    </source>
</evidence>
<dbReference type="InterPro" id="IPR006195">
    <property type="entry name" value="aa-tRNA-synth_II"/>
</dbReference>
<dbReference type="NCBIfam" id="TIGR00462">
    <property type="entry name" value="genX"/>
    <property type="match status" value="1"/>
</dbReference>
<sequence>MIPNWRRIRNNPDVKKRLEQRCHLVRYIREYFWEQDFFETETPTLVDVPSMEPFLDPFKTRLIAENGSSSDAYLITSPEYAMKKLLVGGMENIFQVTRSYRNRETLSRQHNPEFTILEWYRAHSTYEQIMRDTEWLVASVAQKLLGTLQISYQGAPMDLSLPWKRTSYAEALEKYAQLKYDDIESPDALKAVMRSRGYRFEDTEDWDSLITRLFVQEVEPKLGRGKPEILFDYPASQASLSTISPADHRFAQRFEAFSCGLELCNAFNELTDAEEQYQRLSEEHELRVAMGKDDFAVDMSFIEALRTGMPPSGGSALGVDRLAMLLLDSPAMGDIVWLPWYEMFHL</sequence>
<reference evidence="5 6" key="1">
    <citation type="journal article" date="2016" name="Environ. Microbiol.">
        <title>Genomic resolution of a cold subsurface aquifer community provides metabolic insights for novel microbes adapted to high CO concentrations.</title>
        <authorList>
            <person name="Probst A.J."/>
            <person name="Castelle C.J."/>
            <person name="Singh A."/>
            <person name="Brown C.T."/>
            <person name="Anantharaman K."/>
            <person name="Sharon I."/>
            <person name="Hug L.A."/>
            <person name="Burstein D."/>
            <person name="Emerson J.B."/>
            <person name="Thomas B.C."/>
            <person name="Banfield J.F."/>
        </authorList>
    </citation>
    <scope>NUCLEOTIDE SEQUENCE [LARGE SCALE GENOMIC DNA]</scope>
    <source>
        <strain evidence="5">CG2_30_54_11</strain>
    </source>
</reference>
<keyword evidence="3" id="KW-0067">ATP-binding</keyword>
<gene>
    <name evidence="5" type="ORF">AUK40_01980</name>
</gene>
<organism evidence="5 6">
    <name type="scientific">Candidatus Wirthbacteria bacterium CG2_30_54_11</name>
    <dbReference type="NCBI Taxonomy" id="1817892"/>
    <lineage>
        <taxon>Bacteria</taxon>
        <taxon>Candidatus Wirthbacteria</taxon>
    </lineage>
</organism>
<dbReference type="GO" id="GO:0004824">
    <property type="term" value="F:lysine-tRNA ligase activity"/>
    <property type="evidence" value="ECO:0007669"/>
    <property type="project" value="InterPro"/>
</dbReference>
<dbReference type="PROSITE" id="PS50862">
    <property type="entry name" value="AA_TRNA_LIGASE_II"/>
    <property type="match status" value="1"/>
</dbReference>
<dbReference type="InterPro" id="IPR045864">
    <property type="entry name" value="aa-tRNA-synth_II/BPL/LPL"/>
</dbReference>
<evidence type="ECO:0000256" key="1">
    <source>
        <dbReference type="ARBA" id="ARBA00022598"/>
    </source>
</evidence>
<dbReference type="InterPro" id="IPR018149">
    <property type="entry name" value="Lys-tRNA-synth_II_C"/>
</dbReference>
<keyword evidence="2" id="KW-0547">Nucleotide-binding</keyword>